<dbReference type="Gene3D" id="3.40.50.150">
    <property type="entry name" value="Vaccinia Virus protein VP39"/>
    <property type="match status" value="1"/>
</dbReference>
<evidence type="ECO:0000313" key="2">
    <source>
        <dbReference type="EMBL" id="AEH45228.1"/>
    </source>
</evidence>
<proteinExistence type="predicted"/>
<evidence type="ECO:0000313" key="3">
    <source>
        <dbReference type="Proteomes" id="UP000006793"/>
    </source>
</evidence>
<dbReference type="RefSeq" id="WP_013907970.1">
    <property type="nucleotide sequence ID" value="NC_015681.1"/>
</dbReference>
<feature type="domain" description="Methyltransferase" evidence="1">
    <location>
        <begin position="35"/>
        <end position="185"/>
    </location>
</feature>
<keyword evidence="2" id="KW-0808">Transferase</keyword>
<accession>F8A9K2</accession>
<dbReference type="PaxDb" id="667014-Thein_1362"/>
<dbReference type="CDD" id="cd02440">
    <property type="entry name" value="AdoMet_MTases"/>
    <property type="match status" value="1"/>
</dbReference>
<dbReference type="eggNOG" id="COG2226">
    <property type="taxonomic scope" value="Bacteria"/>
</dbReference>
<dbReference type="GO" id="GO:0008168">
    <property type="term" value="F:methyltransferase activity"/>
    <property type="evidence" value="ECO:0007669"/>
    <property type="project" value="UniProtKB-KW"/>
</dbReference>
<name>F8A9K2_THEID</name>
<dbReference type="Pfam" id="PF13847">
    <property type="entry name" value="Methyltransf_31"/>
    <property type="match status" value="1"/>
</dbReference>
<dbReference type="InParanoid" id="F8A9K2"/>
<sequence length="267" mass="31115">MSGITFSEVAKSYDKTSIVQKSASEKLFELLSIKPTEDVLDLGCGTGDLTVKIRKITSGKVIGIDVEKEMIEKSLNKYGKKNITFKVKRAEEINYKDEFDVIFCNSAFQWFKNPDIVLQKCYEALKTKGRIGIQAPARKVYSPNFIQAIEEVKKHPKTKDVFKFFEEPWFFLESAEEYKELFERNNFEVLYAEIEEKHTKHTPEEVYNIFNSGAVAGYLNPKYYKIPIDETYAKAFREIVKENFYNQVDEEGKVELVFYRVYLIAKK</sequence>
<keyword evidence="2" id="KW-0489">Methyltransferase</keyword>
<dbReference type="HOGENOM" id="CLU_037990_5_3_0"/>
<dbReference type="STRING" id="667014.Thein_1362"/>
<evidence type="ECO:0000259" key="1">
    <source>
        <dbReference type="Pfam" id="PF13847"/>
    </source>
</evidence>
<protein>
    <submittedName>
        <fullName evidence="2">Methyltransferase type 12</fullName>
    </submittedName>
</protein>
<dbReference type="InterPro" id="IPR029063">
    <property type="entry name" value="SAM-dependent_MTases_sf"/>
</dbReference>
<dbReference type="Proteomes" id="UP000006793">
    <property type="component" value="Chromosome"/>
</dbReference>
<dbReference type="EMBL" id="CP002683">
    <property type="protein sequence ID" value="AEH45228.1"/>
    <property type="molecule type" value="Genomic_DNA"/>
</dbReference>
<reference evidence="2 3" key="2">
    <citation type="journal article" date="2012" name="Stand. Genomic Sci.">
        <title>Complete genome sequence of the thermophilic sulfate-reducing ocean bacterium Thermodesulfatator indicus type strain (CIR29812(T)).</title>
        <authorList>
            <person name="Anderson I."/>
            <person name="Saunders E."/>
            <person name="Lapidus A."/>
            <person name="Nolan M."/>
            <person name="Lucas S."/>
            <person name="Tice H."/>
            <person name="Del Rio T.G."/>
            <person name="Cheng J.F."/>
            <person name="Han C."/>
            <person name="Tapia R."/>
            <person name="Goodwin L.A."/>
            <person name="Pitluck S."/>
            <person name="Liolios K."/>
            <person name="Mavromatis K."/>
            <person name="Pagani I."/>
            <person name="Ivanova N."/>
            <person name="Mikhailova N."/>
            <person name="Pati A."/>
            <person name="Chen A."/>
            <person name="Palaniappan K."/>
            <person name="Land M."/>
            <person name="Hauser L."/>
            <person name="Jeffries C.D."/>
            <person name="Chang Y.J."/>
            <person name="Brambilla E.M."/>
            <person name="Rohde M."/>
            <person name="Spring S."/>
            <person name="Goker M."/>
            <person name="Detter J.C."/>
            <person name="Woyke T."/>
            <person name="Bristow J."/>
            <person name="Eisen J.A."/>
            <person name="Markowitz V."/>
            <person name="Hugenholtz P."/>
            <person name="Kyrpides N.C."/>
            <person name="Klenk H.P."/>
        </authorList>
    </citation>
    <scope>NUCLEOTIDE SEQUENCE [LARGE SCALE GENOMIC DNA]</scope>
    <source>
        <strain evidence="3">DSM 15286 / JCM 11887 / CIR29812</strain>
    </source>
</reference>
<keyword evidence="3" id="KW-1185">Reference proteome</keyword>
<dbReference type="GO" id="GO:0032259">
    <property type="term" value="P:methylation"/>
    <property type="evidence" value="ECO:0007669"/>
    <property type="project" value="UniProtKB-KW"/>
</dbReference>
<dbReference type="PANTHER" id="PTHR43861">
    <property type="entry name" value="TRANS-ACONITATE 2-METHYLTRANSFERASE-RELATED"/>
    <property type="match status" value="1"/>
</dbReference>
<dbReference type="SUPFAM" id="SSF53335">
    <property type="entry name" value="S-adenosyl-L-methionine-dependent methyltransferases"/>
    <property type="match status" value="1"/>
</dbReference>
<dbReference type="KEGG" id="tid:Thein_1362"/>
<dbReference type="AlphaFoldDB" id="F8A9K2"/>
<gene>
    <name evidence="2" type="ordered locus">Thein_1362</name>
</gene>
<dbReference type="PANTHER" id="PTHR43861:SF1">
    <property type="entry name" value="TRANS-ACONITATE 2-METHYLTRANSFERASE"/>
    <property type="match status" value="1"/>
</dbReference>
<organism evidence="2 3">
    <name type="scientific">Thermodesulfatator indicus (strain DSM 15286 / JCM 11887 / CIR29812)</name>
    <dbReference type="NCBI Taxonomy" id="667014"/>
    <lineage>
        <taxon>Bacteria</taxon>
        <taxon>Pseudomonadati</taxon>
        <taxon>Thermodesulfobacteriota</taxon>
        <taxon>Thermodesulfobacteria</taxon>
        <taxon>Thermodesulfobacteriales</taxon>
        <taxon>Thermodesulfatatoraceae</taxon>
        <taxon>Thermodesulfatator</taxon>
    </lineage>
</organism>
<reference evidence="3" key="1">
    <citation type="submission" date="2011-04" db="EMBL/GenBank/DDBJ databases">
        <title>The complete genome of Thermodesulfatator indicus DSM 15286.</title>
        <authorList>
            <person name="Lucas S."/>
            <person name="Copeland A."/>
            <person name="Lapidus A."/>
            <person name="Bruce D."/>
            <person name="Goodwin L."/>
            <person name="Pitluck S."/>
            <person name="Peters L."/>
            <person name="Kyrpides N."/>
            <person name="Mavromatis K."/>
            <person name="Pagani I."/>
            <person name="Ivanova N."/>
            <person name="Saunders L."/>
            <person name="Detter J.C."/>
            <person name="Tapia R."/>
            <person name="Han C."/>
            <person name="Land M."/>
            <person name="Hauser L."/>
            <person name="Markowitz V."/>
            <person name="Cheng J.-F."/>
            <person name="Hugenholtz P."/>
            <person name="Woyke T."/>
            <person name="Wu D."/>
            <person name="Spring S."/>
            <person name="Schroeder M."/>
            <person name="Brambilla E."/>
            <person name="Klenk H.-P."/>
            <person name="Eisen J.A."/>
        </authorList>
    </citation>
    <scope>NUCLEOTIDE SEQUENCE [LARGE SCALE GENOMIC DNA]</scope>
    <source>
        <strain evidence="3">DSM 15286 / JCM 11887 / CIR29812</strain>
    </source>
</reference>
<dbReference type="InterPro" id="IPR025714">
    <property type="entry name" value="Methyltranfer_dom"/>
</dbReference>